<keyword evidence="2" id="KW-0472">Membrane</keyword>
<gene>
    <name evidence="3" type="ORF">COU20_01195</name>
</gene>
<proteinExistence type="predicted"/>
<dbReference type="Proteomes" id="UP000231379">
    <property type="component" value="Unassembled WGS sequence"/>
</dbReference>
<dbReference type="EMBL" id="PFBM01000009">
    <property type="protein sequence ID" value="PIR82640.1"/>
    <property type="molecule type" value="Genomic_DNA"/>
</dbReference>
<dbReference type="AlphaFoldDB" id="A0A2H0U8E5"/>
<organism evidence="3 4">
    <name type="scientific">Candidatus Kaiserbacteria bacterium CG10_big_fil_rev_8_21_14_0_10_59_10</name>
    <dbReference type="NCBI Taxonomy" id="1974612"/>
    <lineage>
        <taxon>Bacteria</taxon>
        <taxon>Candidatus Kaiseribacteriota</taxon>
    </lineage>
</organism>
<accession>A0A2H0U8E5</accession>
<protein>
    <submittedName>
        <fullName evidence="3">Uncharacterized protein</fullName>
    </submittedName>
</protein>
<evidence type="ECO:0000256" key="1">
    <source>
        <dbReference type="SAM" id="MobiDB-lite"/>
    </source>
</evidence>
<sequence>MVIDRTKGAIGDLKQRPDDEKRAVAGGVALVVVLVLFVAWGFLFVKKLQRGAPLDDLRGGAQDEFNFSTVRDAQERLRAEYEQSQEELRALRDRAAGGSAPQAAPQPAQTYQPGQTDQFGTPGF</sequence>
<evidence type="ECO:0000313" key="4">
    <source>
        <dbReference type="Proteomes" id="UP000231379"/>
    </source>
</evidence>
<feature type="compositionally biased region" description="Basic and acidic residues" evidence="1">
    <location>
        <begin position="81"/>
        <end position="95"/>
    </location>
</feature>
<evidence type="ECO:0000256" key="2">
    <source>
        <dbReference type="SAM" id="Phobius"/>
    </source>
</evidence>
<evidence type="ECO:0000313" key="3">
    <source>
        <dbReference type="EMBL" id="PIR82640.1"/>
    </source>
</evidence>
<feature type="transmembrane region" description="Helical" evidence="2">
    <location>
        <begin position="23"/>
        <end position="45"/>
    </location>
</feature>
<reference evidence="4" key="1">
    <citation type="submission" date="2017-09" db="EMBL/GenBank/DDBJ databases">
        <title>Depth-based differentiation of microbial function through sediment-hosted aquifers and enrichment of novel symbionts in the deep terrestrial subsurface.</title>
        <authorList>
            <person name="Probst A.J."/>
            <person name="Ladd B."/>
            <person name="Jarett J.K."/>
            <person name="Geller-Mcgrath D.E."/>
            <person name="Sieber C.M.K."/>
            <person name="Emerson J.B."/>
            <person name="Anantharaman K."/>
            <person name="Thomas B.C."/>
            <person name="Malmstrom R."/>
            <person name="Stieglmeier M."/>
            <person name="Klingl A."/>
            <person name="Woyke T."/>
            <person name="Ryan C.M."/>
            <person name="Banfield J.F."/>
        </authorList>
    </citation>
    <scope>NUCLEOTIDE SEQUENCE [LARGE SCALE GENOMIC DNA]</scope>
</reference>
<comment type="caution">
    <text evidence="3">The sequence shown here is derived from an EMBL/GenBank/DDBJ whole genome shotgun (WGS) entry which is preliminary data.</text>
</comment>
<name>A0A2H0U8E5_9BACT</name>
<keyword evidence="2" id="KW-0812">Transmembrane</keyword>
<feature type="region of interest" description="Disordered" evidence="1">
    <location>
        <begin position="81"/>
        <end position="124"/>
    </location>
</feature>
<keyword evidence="2" id="KW-1133">Transmembrane helix</keyword>
<feature type="compositionally biased region" description="Low complexity" evidence="1">
    <location>
        <begin position="96"/>
        <end position="115"/>
    </location>
</feature>